<organism evidence="1 2">
    <name type="scientific">Quercus suber</name>
    <name type="common">Cork oak</name>
    <dbReference type="NCBI Taxonomy" id="58331"/>
    <lineage>
        <taxon>Eukaryota</taxon>
        <taxon>Viridiplantae</taxon>
        <taxon>Streptophyta</taxon>
        <taxon>Embryophyta</taxon>
        <taxon>Tracheophyta</taxon>
        <taxon>Spermatophyta</taxon>
        <taxon>Magnoliopsida</taxon>
        <taxon>eudicotyledons</taxon>
        <taxon>Gunneridae</taxon>
        <taxon>Pentapetalae</taxon>
        <taxon>rosids</taxon>
        <taxon>fabids</taxon>
        <taxon>Fagales</taxon>
        <taxon>Fagaceae</taxon>
        <taxon>Quercus</taxon>
    </lineage>
</organism>
<dbReference type="EMBL" id="PKMF04000058">
    <property type="protein sequence ID" value="KAK7854085.1"/>
    <property type="molecule type" value="Genomic_DNA"/>
</dbReference>
<gene>
    <name evidence="1" type="ORF">CFP56_033431</name>
</gene>
<evidence type="ECO:0000313" key="2">
    <source>
        <dbReference type="Proteomes" id="UP000237347"/>
    </source>
</evidence>
<comment type="caution">
    <text evidence="1">The sequence shown here is derived from an EMBL/GenBank/DDBJ whole genome shotgun (WGS) entry which is preliminary data.</text>
</comment>
<accession>A0AAW0LRP9</accession>
<proteinExistence type="predicted"/>
<reference evidence="1 2" key="1">
    <citation type="journal article" date="2018" name="Sci. Data">
        <title>The draft genome sequence of cork oak.</title>
        <authorList>
            <person name="Ramos A.M."/>
            <person name="Usie A."/>
            <person name="Barbosa P."/>
            <person name="Barros P.M."/>
            <person name="Capote T."/>
            <person name="Chaves I."/>
            <person name="Simoes F."/>
            <person name="Abreu I."/>
            <person name="Carrasquinho I."/>
            <person name="Faro C."/>
            <person name="Guimaraes J.B."/>
            <person name="Mendonca D."/>
            <person name="Nobrega F."/>
            <person name="Rodrigues L."/>
            <person name="Saibo N.J.M."/>
            <person name="Varela M.C."/>
            <person name="Egas C."/>
            <person name="Matos J."/>
            <person name="Miguel C.M."/>
            <person name="Oliveira M.M."/>
            <person name="Ricardo C.P."/>
            <person name="Goncalves S."/>
        </authorList>
    </citation>
    <scope>NUCLEOTIDE SEQUENCE [LARGE SCALE GENOMIC DNA]</scope>
    <source>
        <strain evidence="2">cv. HL8</strain>
    </source>
</reference>
<protein>
    <submittedName>
        <fullName evidence="1">Uncharacterized protein</fullName>
    </submittedName>
</protein>
<name>A0AAW0LRP9_QUESU</name>
<dbReference type="AlphaFoldDB" id="A0AAW0LRP9"/>
<evidence type="ECO:0000313" key="1">
    <source>
        <dbReference type="EMBL" id="KAK7854085.1"/>
    </source>
</evidence>
<sequence length="87" mass="9653">MHGPLPPNSDALTSNHHLCLLDYHRILSSGALLRTDSLRQSSKIASWSVGLISETQEQLAGFNGWSQLTILQVGPTLLRNLVLFMWV</sequence>
<keyword evidence="2" id="KW-1185">Reference proteome</keyword>
<dbReference type="Proteomes" id="UP000237347">
    <property type="component" value="Unassembled WGS sequence"/>
</dbReference>